<dbReference type="Proteomes" id="UP001526147">
    <property type="component" value="Unassembled WGS sequence"/>
</dbReference>
<protein>
    <submittedName>
        <fullName evidence="2">DUF1294 domain-containing protein</fullName>
    </submittedName>
</protein>
<gene>
    <name evidence="2" type="ORF">OIH86_05770</name>
</gene>
<evidence type="ECO:0000313" key="2">
    <source>
        <dbReference type="EMBL" id="MCV9885154.1"/>
    </source>
</evidence>
<name>A0ABT3DDL9_9BACI</name>
<keyword evidence="1" id="KW-0812">Transmembrane</keyword>
<evidence type="ECO:0000256" key="1">
    <source>
        <dbReference type="SAM" id="Phobius"/>
    </source>
</evidence>
<evidence type="ECO:0000313" key="3">
    <source>
        <dbReference type="Proteomes" id="UP001526147"/>
    </source>
</evidence>
<dbReference type="RefSeq" id="WP_264142011.1">
    <property type="nucleotide sequence ID" value="NZ_JAOYEY010000029.1"/>
</dbReference>
<feature type="transmembrane region" description="Helical" evidence="1">
    <location>
        <begin position="6"/>
        <end position="24"/>
    </location>
</feature>
<proteinExistence type="predicted"/>
<keyword evidence="1" id="KW-0472">Membrane</keyword>
<keyword evidence="1" id="KW-1133">Transmembrane helix</keyword>
<organism evidence="2 3">
    <name type="scientific">Metabacillus halosaccharovorans</name>
    <dbReference type="NCBI Taxonomy" id="930124"/>
    <lineage>
        <taxon>Bacteria</taxon>
        <taxon>Bacillati</taxon>
        <taxon>Bacillota</taxon>
        <taxon>Bacilli</taxon>
        <taxon>Bacillales</taxon>
        <taxon>Bacillaceae</taxon>
        <taxon>Metabacillus</taxon>
    </lineage>
</organism>
<comment type="caution">
    <text evidence="2">The sequence shown here is derived from an EMBL/GenBank/DDBJ whole genome shotgun (WGS) entry which is preliminary data.</text>
</comment>
<dbReference type="EMBL" id="JAOYEY010000029">
    <property type="protein sequence ID" value="MCV9885154.1"/>
    <property type="molecule type" value="Genomic_DNA"/>
</dbReference>
<accession>A0ABT3DDL9</accession>
<sequence length="89" mass="10242">MLYVLVYYLLVNIICFFLMGSDKKRAIRGEWRIKESTLWLFALLGGAIGGYIAMKVYRHKTKHTSFTVFFPLIAIGHIILLVYLTISLA</sequence>
<dbReference type="Pfam" id="PF06961">
    <property type="entry name" value="DUF1294"/>
    <property type="match status" value="1"/>
</dbReference>
<keyword evidence="3" id="KW-1185">Reference proteome</keyword>
<dbReference type="InterPro" id="IPR010718">
    <property type="entry name" value="DUF1294"/>
</dbReference>
<feature type="transmembrane region" description="Helical" evidence="1">
    <location>
        <begin position="36"/>
        <end position="54"/>
    </location>
</feature>
<reference evidence="2 3" key="1">
    <citation type="submission" date="2022-10" db="EMBL/GenBank/DDBJ databases">
        <title>Draft genome assembly of moderately radiation resistant bacterium Metabacillus halosaccharovorans.</title>
        <authorList>
            <person name="Pal S."/>
            <person name="Gopinathan A."/>
        </authorList>
    </citation>
    <scope>NUCLEOTIDE SEQUENCE [LARGE SCALE GENOMIC DNA]</scope>
    <source>
        <strain evidence="2 3">VITHBRA001</strain>
    </source>
</reference>
<feature type="transmembrane region" description="Helical" evidence="1">
    <location>
        <begin position="66"/>
        <end position="86"/>
    </location>
</feature>